<evidence type="ECO:0000313" key="2">
    <source>
        <dbReference type="Proteomes" id="UP000503440"/>
    </source>
</evidence>
<organism evidence="1 2">
    <name type="scientific">Acinetobacter indicus</name>
    <dbReference type="NCBI Taxonomy" id="756892"/>
    <lineage>
        <taxon>Bacteria</taxon>
        <taxon>Pseudomonadati</taxon>
        <taxon>Pseudomonadota</taxon>
        <taxon>Gammaproteobacteria</taxon>
        <taxon>Moraxellales</taxon>
        <taxon>Moraxellaceae</taxon>
        <taxon>Acinetobacter</taxon>
    </lineage>
</organism>
<gene>
    <name evidence="1" type="ORF">FSC09_07645</name>
</gene>
<protein>
    <submittedName>
        <fullName evidence="1">Uncharacterized protein</fullName>
    </submittedName>
</protein>
<evidence type="ECO:0000313" key="1">
    <source>
        <dbReference type="EMBL" id="QIC70291.1"/>
    </source>
</evidence>
<dbReference type="PROSITE" id="PS51257">
    <property type="entry name" value="PROKAR_LIPOPROTEIN"/>
    <property type="match status" value="1"/>
</dbReference>
<sequence>MKIGLLFGMFASCTLMACQSVPSIPAQQVDVTKSLGLKQCEGDDPKVRLQQLKEQLQQAGIEVYNEALGHDGLVHITVCGASTGQTAIFTISATQLGAAQGLGYQLTPAP</sequence>
<dbReference type="RefSeq" id="WP_127799543.1">
    <property type="nucleotide sequence ID" value="NZ_CP044018.1"/>
</dbReference>
<reference evidence="1 2" key="1">
    <citation type="submission" date="2019-09" db="EMBL/GenBank/DDBJ databases">
        <title>Non-baumannii Acinetobacter spp. carrying blaNDM-1 isolated in China.</title>
        <authorList>
            <person name="Cui C."/>
            <person name="Chen C."/>
            <person name="Sun J."/>
            <person name="Liu Y."/>
        </authorList>
    </citation>
    <scope>NUCLEOTIDE SEQUENCE [LARGE SCALE GENOMIC DNA]</scope>
    <source>
        <strain evidence="1 2">B18</strain>
    </source>
</reference>
<dbReference type="EMBL" id="CP044455">
    <property type="protein sequence ID" value="QIC70291.1"/>
    <property type="molecule type" value="Genomic_DNA"/>
</dbReference>
<proteinExistence type="predicted"/>
<accession>A0A6C0Y262</accession>
<dbReference type="Proteomes" id="UP000503440">
    <property type="component" value="Chromosome"/>
</dbReference>
<dbReference type="AlphaFoldDB" id="A0A6C0Y262"/>
<name>A0A6C0Y262_9GAMM</name>